<dbReference type="GO" id="GO:0018104">
    <property type="term" value="P:peptidoglycan-protein cross-linking"/>
    <property type="evidence" value="ECO:0007669"/>
    <property type="project" value="TreeGrafter"/>
</dbReference>
<gene>
    <name evidence="8" type="ORF">AMURIS_01215</name>
</gene>
<proteinExistence type="predicted"/>
<dbReference type="UniPathway" id="UPA00219"/>
<dbReference type="InterPro" id="IPR005490">
    <property type="entry name" value="LD_TPept_cat_dom"/>
</dbReference>
<organism evidence="8 9">
    <name type="scientific">Acetatifactor muris</name>
    <dbReference type="NCBI Taxonomy" id="879566"/>
    <lineage>
        <taxon>Bacteria</taxon>
        <taxon>Bacillati</taxon>
        <taxon>Bacillota</taxon>
        <taxon>Clostridia</taxon>
        <taxon>Lachnospirales</taxon>
        <taxon>Lachnospiraceae</taxon>
        <taxon>Acetatifactor</taxon>
    </lineage>
</organism>
<dbReference type="CDD" id="cd16913">
    <property type="entry name" value="YkuD_like"/>
    <property type="match status" value="1"/>
</dbReference>
<name>A0A2K4ZDG7_9FIRM</name>
<keyword evidence="5 6" id="KW-0961">Cell wall biogenesis/degradation</keyword>
<keyword evidence="4 6" id="KW-0573">Peptidoglycan synthesis</keyword>
<evidence type="ECO:0000256" key="4">
    <source>
        <dbReference type="ARBA" id="ARBA00022984"/>
    </source>
</evidence>
<dbReference type="Pfam" id="PF03734">
    <property type="entry name" value="YkuD"/>
    <property type="match status" value="1"/>
</dbReference>
<dbReference type="PANTHER" id="PTHR30582">
    <property type="entry name" value="L,D-TRANSPEPTIDASE"/>
    <property type="match status" value="1"/>
</dbReference>
<dbReference type="Gene3D" id="2.40.440.10">
    <property type="entry name" value="L,D-transpeptidase catalytic domain-like"/>
    <property type="match status" value="1"/>
</dbReference>
<dbReference type="GO" id="GO:0071555">
    <property type="term" value="P:cell wall organization"/>
    <property type="evidence" value="ECO:0007669"/>
    <property type="project" value="UniProtKB-UniRule"/>
</dbReference>
<dbReference type="Gene3D" id="3.10.20.800">
    <property type="match status" value="1"/>
</dbReference>
<dbReference type="RefSeq" id="WP_103238592.1">
    <property type="nucleotide sequence ID" value="NZ_JANJZD010000005.1"/>
</dbReference>
<evidence type="ECO:0000256" key="1">
    <source>
        <dbReference type="ARBA" id="ARBA00004752"/>
    </source>
</evidence>
<dbReference type="OrthoDB" id="3176960at2"/>
<dbReference type="EMBL" id="OFSM01000005">
    <property type="protein sequence ID" value="SOY28506.1"/>
    <property type="molecule type" value="Genomic_DNA"/>
</dbReference>
<dbReference type="InterPro" id="IPR050979">
    <property type="entry name" value="LD-transpeptidase"/>
</dbReference>
<accession>A0A2K4ZDG7</accession>
<evidence type="ECO:0000256" key="3">
    <source>
        <dbReference type="ARBA" id="ARBA00022960"/>
    </source>
</evidence>
<evidence type="ECO:0000259" key="7">
    <source>
        <dbReference type="PROSITE" id="PS52029"/>
    </source>
</evidence>
<dbReference type="PANTHER" id="PTHR30582:SF33">
    <property type="entry name" value="EXPORTED PROTEIN"/>
    <property type="match status" value="1"/>
</dbReference>
<evidence type="ECO:0000313" key="9">
    <source>
        <dbReference type="Proteomes" id="UP000236311"/>
    </source>
</evidence>
<dbReference type="Proteomes" id="UP000236311">
    <property type="component" value="Unassembled WGS sequence"/>
</dbReference>
<feature type="active site" description="Nucleophile" evidence="6">
    <location>
        <position position="444"/>
    </location>
</feature>
<dbReference type="Pfam" id="PF12229">
    <property type="entry name" value="PG_binding_4"/>
    <property type="match status" value="1"/>
</dbReference>
<dbReference type="SUPFAM" id="SSF141523">
    <property type="entry name" value="L,D-transpeptidase catalytic domain-like"/>
    <property type="match status" value="1"/>
</dbReference>
<comment type="pathway">
    <text evidence="1 6">Cell wall biogenesis; peptidoglycan biosynthesis.</text>
</comment>
<dbReference type="InterPro" id="IPR022029">
    <property type="entry name" value="YoaR-like_PG-bd"/>
</dbReference>
<keyword evidence="3 6" id="KW-0133">Cell shape</keyword>
<protein>
    <recommendedName>
        <fullName evidence="7">L,D-TPase catalytic domain-containing protein</fullName>
    </recommendedName>
</protein>
<dbReference type="GO" id="GO:0008360">
    <property type="term" value="P:regulation of cell shape"/>
    <property type="evidence" value="ECO:0007669"/>
    <property type="project" value="UniProtKB-UniRule"/>
</dbReference>
<evidence type="ECO:0000256" key="5">
    <source>
        <dbReference type="ARBA" id="ARBA00023316"/>
    </source>
</evidence>
<dbReference type="InterPro" id="IPR038054">
    <property type="entry name" value="LD_TPept-like_central_sf"/>
</dbReference>
<dbReference type="PROSITE" id="PS52029">
    <property type="entry name" value="LD_TPASE"/>
    <property type="match status" value="1"/>
</dbReference>
<dbReference type="GO" id="GO:0071972">
    <property type="term" value="F:peptidoglycan L,D-transpeptidase activity"/>
    <property type="evidence" value="ECO:0007669"/>
    <property type="project" value="TreeGrafter"/>
</dbReference>
<evidence type="ECO:0000256" key="6">
    <source>
        <dbReference type="PROSITE-ProRule" id="PRU01373"/>
    </source>
</evidence>
<evidence type="ECO:0000256" key="2">
    <source>
        <dbReference type="ARBA" id="ARBA00022679"/>
    </source>
</evidence>
<feature type="domain" description="L,D-TPase catalytic" evidence="7">
    <location>
        <begin position="349"/>
        <end position="468"/>
    </location>
</feature>
<keyword evidence="9" id="KW-1185">Reference proteome</keyword>
<dbReference type="InterPro" id="IPR038063">
    <property type="entry name" value="Transpep_catalytic_dom"/>
</dbReference>
<dbReference type="SUPFAM" id="SSF143985">
    <property type="entry name" value="L,D-transpeptidase pre-catalytic domain-like"/>
    <property type="match status" value="1"/>
</dbReference>
<reference evidence="8 9" key="1">
    <citation type="submission" date="2018-01" db="EMBL/GenBank/DDBJ databases">
        <authorList>
            <person name="Gaut B.S."/>
            <person name="Morton B.R."/>
            <person name="Clegg M.T."/>
            <person name="Duvall M.R."/>
        </authorList>
    </citation>
    <scope>NUCLEOTIDE SEQUENCE [LARGE SCALE GENOMIC DNA]</scope>
    <source>
        <strain evidence="8">GP69</strain>
    </source>
</reference>
<keyword evidence="2" id="KW-0808">Transferase</keyword>
<sequence length="469" mass="53086">MRKMFRFLLVFLLCGLLLSLAGFLALALYYRNNFPVNTWINGVYCTGKTIEQVNEELVNACEASVLTVVDLEGNSWEIMMEDAGIRPDYTAELKAYLRKNTFFDWLENLNNPVSSEITAGKYLAEEEKLRRSFESLAFVGEERTMEAGAAVCRDESGFYFVDGNARRLNEEKAYSALKECLEKGVTTVNLEACYEDFSDSPADKVQRELWEQICAYTDKSGKIVYDMGAETIAFTPDITAQFLKSGADGCPILDESGRIMVDEEAVQSWVEQLAADYNTCGTEKEFEATRGDIVTVKYVTYGTKLDTEAEMQYLLEALQWENERTGTEIHIPAYLQEGYVRGRDDIGDTYIEIDMTEQKMYYYADGEQILETDIVTGNTGRRMGTPQGINFVYGKERNRTLRGPGYASFVKYWVPVKGNIGIHDASWRSKFGGEIYKTNGSHGCINTPTDIMSELYDMVEIGTPVIMFY</sequence>
<dbReference type="GO" id="GO:0016740">
    <property type="term" value="F:transferase activity"/>
    <property type="evidence" value="ECO:0007669"/>
    <property type="project" value="UniProtKB-KW"/>
</dbReference>
<dbReference type="GO" id="GO:0005576">
    <property type="term" value="C:extracellular region"/>
    <property type="evidence" value="ECO:0007669"/>
    <property type="project" value="TreeGrafter"/>
</dbReference>
<feature type="active site" description="Proton donor/acceptor" evidence="6">
    <location>
        <position position="423"/>
    </location>
</feature>
<dbReference type="AlphaFoldDB" id="A0A2K4ZDG7"/>
<evidence type="ECO:0000313" key="8">
    <source>
        <dbReference type="EMBL" id="SOY28506.1"/>
    </source>
</evidence>